<dbReference type="EMBL" id="CP054493">
    <property type="protein sequence ID" value="QOY54481.1"/>
    <property type="molecule type" value="Genomic_DNA"/>
</dbReference>
<dbReference type="AlphaFoldDB" id="A0A7S7LZW8"/>
<evidence type="ECO:0000313" key="1">
    <source>
        <dbReference type="EMBL" id="QOY54481.1"/>
    </source>
</evidence>
<keyword evidence="2" id="KW-1185">Reference proteome</keyword>
<dbReference type="RefSeq" id="WP_194366526.1">
    <property type="nucleotide sequence ID" value="NZ_CP054493.1"/>
</dbReference>
<proteinExistence type="predicted"/>
<reference evidence="1 2" key="1">
    <citation type="submission" date="2020-05" db="EMBL/GenBank/DDBJ databases">
        <title>Sulfurimonas marisnigri, sp. nov., and Sulfurimonas baltica, sp. nov., manganese oxide reducing chemolithoautotrophs of the class Epsilonproteobacteria isolated from the pelagic redoxclines of the Black and Baltic Seas and emended description of the genus Sulfurimonas.</title>
        <authorList>
            <person name="Henkel J.V."/>
            <person name="Laudan C."/>
            <person name="Werner J."/>
            <person name="Neu T."/>
            <person name="Plewe S."/>
            <person name="Sproer C."/>
            <person name="Bunk B."/>
            <person name="Schulz-Vogt H.N."/>
        </authorList>
    </citation>
    <scope>NUCLEOTIDE SEQUENCE [LARGE SCALE GENOMIC DNA]</scope>
    <source>
        <strain evidence="1 2">SoZ1</strain>
    </source>
</reference>
<accession>A0A7S7LZW8</accession>
<organism evidence="1 2">
    <name type="scientific">Candidatus Sulfurimonas marisnigri</name>
    <dbReference type="NCBI Taxonomy" id="2740405"/>
    <lineage>
        <taxon>Bacteria</taxon>
        <taxon>Pseudomonadati</taxon>
        <taxon>Campylobacterota</taxon>
        <taxon>Epsilonproteobacteria</taxon>
        <taxon>Campylobacterales</taxon>
        <taxon>Sulfurimonadaceae</taxon>
        <taxon>Sulfurimonas</taxon>
    </lineage>
</organism>
<protein>
    <submittedName>
        <fullName evidence="1">Uncharacterized protein</fullName>
    </submittedName>
</protein>
<gene>
    <name evidence="1" type="ORF">HUE87_11490</name>
</gene>
<sequence>MYILLPMDSDDVQEASLTKIEDAKIWAQLLIEEGELVEVSHNIDNNAFENLSECAVVINDNEHVWPFMEKNMMVLVAHTGRSIDDIVEAYLFKELHDLAY</sequence>
<name>A0A7S7LZW8_9BACT</name>
<evidence type="ECO:0000313" key="2">
    <source>
        <dbReference type="Proteomes" id="UP000593836"/>
    </source>
</evidence>
<dbReference type="KEGG" id="smas:HUE87_11490"/>
<dbReference type="Proteomes" id="UP000593836">
    <property type="component" value="Chromosome"/>
</dbReference>